<name>A0A7K7WM42_9AVES</name>
<evidence type="ECO:0000313" key="12">
    <source>
        <dbReference type="Proteomes" id="UP000531559"/>
    </source>
</evidence>
<dbReference type="Pfam" id="PF01105">
    <property type="entry name" value="EMP24_GP25L"/>
    <property type="match status" value="1"/>
</dbReference>
<proteinExistence type="inferred from homology"/>
<feature type="non-terminal residue" evidence="11">
    <location>
        <position position="1"/>
    </location>
</feature>
<keyword evidence="6" id="KW-1133">Transmembrane helix</keyword>
<feature type="domain" description="GOLD" evidence="10">
    <location>
        <begin position="51"/>
        <end position="136"/>
    </location>
</feature>
<dbReference type="Proteomes" id="UP000531559">
    <property type="component" value="Unassembled WGS sequence"/>
</dbReference>
<dbReference type="OrthoDB" id="10037706at2759"/>
<accession>A0A7K7WM42</accession>
<reference evidence="11 12" key="1">
    <citation type="submission" date="2019-09" db="EMBL/GenBank/DDBJ databases">
        <title>Bird 10,000 Genomes (B10K) Project - Family phase.</title>
        <authorList>
            <person name="Zhang G."/>
        </authorList>
    </citation>
    <scope>NUCLEOTIDE SEQUENCE [LARGE SCALE GENOMIC DNA]</scope>
    <source>
        <strain evidence="11">B10K-MSB-01</strain>
    </source>
</reference>
<evidence type="ECO:0000256" key="2">
    <source>
        <dbReference type="ARBA" id="ARBA00007104"/>
    </source>
</evidence>
<evidence type="ECO:0000256" key="9">
    <source>
        <dbReference type="SAM" id="SignalP"/>
    </source>
</evidence>
<dbReference type="AlphaFoldDB" id="A0A7K7WM42"/>
<keyword evidence="7" id="KW-0472">Membrane</keyword>
<protein>
    <submittedName>
        <fullName evidence="11">TMED6 protein</fullName>
    </submittedName>
</protein>
<dbReference type="SMART" id="SM01190">
    <property type="entry name" value="EMP24_GP25L"/>
    <property type="match status" value="1"/>
</dbReference>
<evidence type="ECO:0000256" key="8">
    <source>
        <dbReference type="RuleBase" id="RU003827"/>
    </source>
</evidence>
<feature type="chain" id="PRO_5029619933" evidence="9">
    <location>
        <begin position="20"/>
        <end position="236"/>
    </location>
</feature>
<dbReference type="EMBL" id="VZSV01000211">
    <property type="protein sequence ID" value="NXA54279.1"/>
    <property type="molecule type" value="Genomic_DNA"/>
</dbReference>
<keyword evidence="12" id="KW-1185">Reference proteome</keyword>
<comment type="subcellular location">
    <subcellularLocation>
        <location evidence="1">Endoplasmic reticulum membrane</location>
        <topology evidence="1">Single-pass type I membrane protein</topology>
    </subcellularLocation>
    <subcellularLocation>
        <location evidence="8">Membrane</location>
        <topology evidence="8">Single-pass type I membrane protein</topology>
    </subcellularLocation>
</comment>
<evidence type="ECO:0000256" key="5">
    <source>
        <dbReference type="ARBA" id="ARBA00022824"/>
    </source>
</evidence>
<keyword evidence="4 9" id="KW-0732">Signal</keyword>
<dbReference type="GO" id="GO:0005789">
    <property type="term" value="C:endoplasmic reticulum membrane"/>
    <property type="evidence" value="ECO:0007669"/>
    <property type="project" value="UniProtKB-SubCell"/>
</dbReference>
<keyword evidence="3 8" id="KW-0812">Transmembrane</keyword>
<evidence type="ECO:0000313" key="11">
    <source>
        <dbReference type="EMBL" id="NXA54279.1"/>
    </source>
</evidence>
<organism evidence="11 12">
    <name type="scientific">Nothocercus julius</name>
    <dbReference type="NCBI Taxonomy" id="2585813"/>
    <lineage>
        <taxon>Eukaryota</taxon>
        <taxon>Metazoa</taxon>
        <taxon>Chordata</taxon>
        <taxon>Craniata</taxon>
        <taxon>Vertebrata</taxon>
        <taxon>Euteleostomi</taxon>
        <taxon>Archelosauria</taxon>
        <taxon>Archosauria</taxon>
        <taxon>Dinosauria</taxon>
        <taxon>Saurischia</taxon>
        <taxon>Theropoda</taxon>
        <taxon>Coelurosauria</taxon>
        <taxon>Aves</taxon>
        <taxon>Palaeognathae</taxon>
        <taxon>Tinamiformes</taxon>
        <taxon>Tinamidae</taxon>
        <taxon>Nothocercus</taxon>
    </lineage>
</organism>
<sequence length="236" mass="26750">SSMWLWALLALGLLSPAGCPRTEPLGGSSAEPLFRGADRYDFAVIVPAGSAECFWQFAHQSGNFFFSYEVQRVSGVASSRHVLATVSSPSGSRLGSSRHVRGQINFPTKETGFYQLCLDNQQNRFGFMQVYLNFGVYYQGVDTEQEQHQDKKQLNDTLEAIEVSMHKLHTHIFHMWRFYNFARMRKGADSFLLESNYHYVNCWSLAQSGVILLSGALQLYFLKRLFAVPPASRPRC</sequence>
<dbReference type="PANTHER" id="PTHR22811">
    <property type="entry name" value="TRANSMEMBRANE EMP24 DOMAIN-CONTAINING PROTEIN"/>
    <property type="match status" value="1"/>
</dbReference>
<evidence type="ECO:0000256" key="7">
    <source>
        <dbReference type="ARBA" id="ARBA00023136"/>
    </source>
</evidence>
<evidence type="ECO:0000256" key="1">
    <source>
        <dbReference type="ARBA" id="ARBA00004115"/>
    </source>
</evidence>
<dbReference type="InterPro" id="IPR015720">
    <property type="entry name" value="Emp24-like"/>
</dbReference>
<keyword evidence="5" id="KW-0256">Endoplasmic reticulum</keyword>
<comment type="similarity">
    <text evidence="2 8">Belongs to the EMP24/GP25L family.</text>
</comment>
<gene>
    <name evidence="11" type="primary">Tmed6</name>
    <name evidence="11" type="ORF">NOTJUL_R05323</name>
</gene>
<dbReference type="PROSITE" id="PS50866">
    <property type="entry name" value="GOLD"/>
    <property type="match status" value="1"/>
</dbReference>
<dbReference type="InterPro" id="IPR009038">
    <property type="entry name" value="GOLD_dom"/>
</dbReference>
<feature type="signal peptide" evidence="9">
    <location>
        <begin position="1"/>
        <end position="19"/>
    </location>
</feature>
<evidence type="ECO:0000256" key="3">
    <source>
        <dbReference type="ARBA" id="ARBA00022692"/>
    </source>
</evidence>
<evidence type="ECO:0000259" key="10">
    <source>
        <dbReference type="PROSITE" id="PS50866"/>
    </source>
</evidence>
<evidence type="ECO:0000256" key="4">
    <source>
        <dbReference type="ARBA" id="ARBA00022729"/>
    </source>
</evidence>
<evidence type="ECO:0000256" key="6">
    <source>
        <dbReference type="ARBA" id="ARBA00022989"/>
    </source>
</evidence>
<feature type="non-terminal residue" evidence="11">
    <location>
        <position position="236"/>
    </location>
</feature>
<comment type="caution">
    <text evidence="11">The sequence shown here is derived from an EMBL/GenBank/DDBJ whole genome shotgun (WGS) entry which is preliminary data.</text>
</comment>